<keyword evidence="5" id="KW-1185">Reference proteome</keyword>
<evidence type="ECO:0000259" key="3">
    <source>
        <dbReference type="PROSITE" id="PS50076"/>
    </source>
</evidence>
<dbReference type="InterPro" id="IPR036869">
    <property type="entry name" value="J_dom_sf"/>
</dbReference>
<name>A0AB34JML0_PRYPA</name>
<dbReference type="InterPro" id="IPR001623">
    <property type="entry name" value="DnaJ_domain"/>
</dbReference>
<dbReference type="AlphaFoldDB" id="A0AB34JML0"/>
<feature type="region of interest" description="Disordered" evidence="2">
    <location>
        <begin position="103"/>
        <end position="189"/>
    </location>
</feature>
<keyword evidence="1" id="KW-0143">Chaperone</keyword>
<feature type="domain" description="J" evidence="3">
    <location>
        <begin position="14"/>
        <end position="75"/>
    </location>
</feature>
<dbReference type="EMBL" id="JBGBPQ010000006">
    <property type="protein sequence ID" value="KAL1522814.1"/>
    <property type="molecule type" value="Genomic_DNA"/>
</dbReference>
<sequence length="361" mass="40541">MPSPPGRWEGTLPSHYEVLGVNADVDARSLKLAWHRAARKWHPDRGGDEKKFQLAQCAYDELSDPQLRRQYDETLASHARRRAAHASPHAYSPSPRAWFWKASSPPPAPASAPSRPFWSSTRPPPRSRSPPTTPPFDGRAWQRGRHARSPAQPAFRREEAHASRLPSREAGGGERSSRAAAAATPPHEKAREFDARRLLVRATRRRKQAAFSVWAARALRRRDIPRRRSQRSRLQQWRRGARTAAAHARLVWRARAAAALRRWRRHAAAVEAACACVRRASRALQSRALRRLKAAAAEPPRVAARVDSFAHVRYRAPTPTLDAEFFALHGRLPHAATSAVHIQADGLYPRDMLVRIAASVC</sequence>
<reference evidence="4 5" key="1">
    <citation type="journal article" date="2024" name="Science">
        <title>Giant polyketide synthase enzymes in the biosynthesis of giant marine polyether toxins.</title>
        <authorList>
            <person name="Fallon T.R."/>
            <person name="Shende V.V."/>
            <person name="Wierzbicki I.H."/>
            <person name="Pendleton A.L."/>
            <person name="Watervoot N.F."/>
            <person name="Auber R.P."/>
            <person name="Gonzalez D.J."/>
            <person name="Wisecaver J.H."/>
            <person name="Moore B.S."/>
        </authorList>
    </citation>
    <scope>NUCLEOTIDE SEQUENCE [LARGE SCALE GENOMIC DNA]</scope>
    <source>
        <strain evidence="4 5">12B1</strain>
    </source>
</reference>
<dbReference type="InterPro" id="IPR018253">
    <property type="entry name" value="DnaJ_domain_CS"/>
</dbReference>
<dbReference type="GO" id="GO:0051087">
    <property type="term" value="F:protein-folding chaperone binding"/>
    <property type="evidence" value="ECO:0007669"/>
    <property type="project" value="TreeGrafter"/>
</dbReference>
<dbReference type="PANTHER" id="PTHR44360:SF1">
    <property type="entry name" value="DNAJ HOMOLOG SUBFAMILY B MEMBER 9"/>
    <property type="match status" value="1"/>
</dbReference>
<dbReference type="PROSITE" id="PS50076">
    <property type="entry name" value="DNAJ_2"/>
    <property type="match status" value="1"/>
</dbReference>
<feature type="compositionally biased region" description="Low complexity" evidence="2">
    <location>
        <begin position="111"/>
        <end position="121"/>
    </location>
</feature>
<comment type="caution">
    <text evidence="4">The sequence shown here is derived from an EMBL/GenBank/DDBJ whole genome shotgun (WGS) entry which is preliminary data.</text>
</comment>
<dbReference type="GO" id="GO:0005783">
    <property type="term" value="C:endoplasmic reticulum"/>
    <property type="evidence" value="ECO:0007669"/>
    <property type="project" value="TreeGrafter"/>
</dbReference>
<dbReference type="GO" id="GO:0051787">
    <property type="term" value="F:misfolded protein binding"/>
    <property type="evidence" value="ECO:0007669"/>
    <property type="project" value="TreeGrafter"/>
</dbReference>
<evidence type="ECO:0000256" key="2">
    <source>
        <dbReference type="SAM" id="MobiDB-lite"/>
    </source>
</evidence>
<accession>A0AB34JML0</accession>
<evidence type="ECO:0000313" key="4">
    <source>
        <dbReference type="EMBL" id="KAL1522814.1"/>
    </source>
</evidence>
<dbReference type="PANTHER" id="PTHR44360">
    <property type="entry name" value="DNAJ HOMOLOG SUBFAMILY B MEMBER 9"/>
    <property type="match status" value="1"/>
</dbReference>
<dbReference type="InterPro" id="IPR051948">
    <property type="entry name" value="Hsp70_co-chaperone_J-domain"/>
</dbReference>
<evidence type="ECO:0000256" key="1">
    <source>
        <dbReference type="ARBA" id="ARBA00023186"/>
    </source>
</evidence>
<dbReference type="CDD" id="cd06257">
    <property type="entry name" value="DnaJ"/>
    <property type="match status" value="1"/>
</dbReference>
<dbReference type="SUPFAM" id="SSF46565">
    <property type="entry name" value="Chaperone J-domain"/>
    <property type="match status" value="1"/>
</dbReference>
<dbReference type="GO" id="GO:0036503">
    <property type="term" value="P:ERAD pathway"/>
    <property type="evidence" value="ECO:0007669"/>
    <property type="project" value="TreeGrafter"/>
</dbReference>
<dbReference type="Proteomes" id="UP001515480">
    <property type="component" value="Unassembled WGS sequence"/>
</dbReference>
<dbReference type="Pfam" id="PF00226">
    <property type="entry name" value="DnaJ"/>
    <property type="match status" value="1"/>
</dbReference>
<protein>
    <recommendedName>
        <fullName evidence="3">J domain-containing protein</fullName>
    </recommendedName>
</protein>
<organism evidence="4 5">
    <name type="scientific">Prymnesium parvum</name>
    <name type="common">Toxic golden alga</name>
    <dbReference type="NCBI Taxonomy" id="97485"/>
    <lineage>
        <taxon>Eukaryota</taxon>
        <taxon>Haptista</taxon>
        <taxon>Haptophyta</taxon>
        <taxon>Prymnesiophyceae</taxon>
        <taxon>Prymnesiales</taxon>
        <taxon>Prymnesiaceae</taxon>
        <taxon>Prymnesium</taxon>
    </lineage>
</organism>
<feature type="compositionally biased region" description="Pro residues" evidence="2">
    <location>
        <begin position="122"/>
        <end position="134"/>
    </location>
</feature>
<dbReference type="PROSITE" id="PS00636">
    <property type="entry name" value="DNAJ_1"/>
    <property type="match status" value="1"/>
</dbReference>
<evidence type="ECO:0000313" key="5">
    <source>
        <dbReference type="Proteomes" id="UP001515480"/>
    </source>
</evidence>
<dbReference type="SMART" id="SM00271">
    <property type="entry name" value="DnaJ"/>
    <property type="match status" value="1"/>
</dbReference>
<dbReference type="Gene3D" id="1.10.287.110">
    <property type="entry name" value="DnaJ domain"/>
    <property type="match status" value="1"/>
</dbReference>
<gene>
    <name evidence="4" type="ORF">AB1Y20_017784</name>
</gene>
<proteinExistence type="predicted"/>